<evidence type="ECO:0000259" key="1">
    <source>
        <dbReference type="Pfam" id="PF13966"/>
    </source>
</evidence>
<evidence type="ECO:0000313" key="2">
    <source>
        <dbReference type="EMBL" id="KAL0919040.1"/>
    </source>
</evidence>
<dbReference type="EMBL" id="JANQDX010000009">
    <property type="protein sequence ID" value="KAL0919040.1"/>
    <property type="molecule type" value="Genomic_DNA"/>
</dbReference>
<feature type="domain" description="Reverse transcriptase zinc-binding" evidence="1">
    <location>
        <begin position="85"/>
        <end position="155"/>
    </location>
</feature>
<dbReference type="Proteomes" id="UP001552299">
    <property type="component" value="Unassembled WGS sequence"/>
</dbReference>
<evidence type="ECO:0000313" key="3">
    <source>
        <dbReference type="Proteomes" id="UP001552299"/>
    </source>
</evidence>
<accession>A0ABD0V2H5</accession>
<reference evidence="2 3" key="1">
    <citation type="journal article" date="2024" name="Plant Biotechnol. J.">
        <title>Dendrobium thyrsiflorum genome and its molecular insights into genes involved in important horticultural traits.</title>
        <authorList>
            <person name="Chen B."/>
            <person name="Wang J.Y."/>
            <person name="Zheng P.J."/>
            <person name="Li K.L."/>
            <person name="Liang Y.M."/>
            <person name="Chen X.F."/>
            <person name="Zhang C."/>
            <person name="Zhao X."/>
            <person name="He X."/>
            <person name="Zhang G.Q."/>
            <person name="Liu Z.J."/>
            <person name="Xu Q."/>
        </authorList>
    </citation>
    <scope>NUCLEOTIDE SEQUENCE [LARGE SCALE GENOMIC DNA]</scope>
    <source>
        <strain evidence="2">GZMU011</strain>
    </source>
</reference>
<keyword evidence="3" id="KW-1185">Reference proteome</keyword>
<comment type="caution">
    <text evidence="2">The sequence shown here is derived from an EMBL/GenBank/DDBJ whole genome shotgun (WGS) entry which is preliminary data.</text>
</comment>
<dbReference type="Pfam" id="PF13966">
    <property type="entry name" value="zf-RVT"/>
    <property type="match status" value="1"/>
</dbReference>
<name>A0ABD0V2H5_DENTH</name>
<sequence length="327" mass="36940">MRWDHCCNGNNLADILEGNSLLHAYDHSASVKSLITNHEWNFPTYVPLSVINLLKGITILDDSAPCLTWRNSYVGSVGLYVNEFYKNLETCSWEKLIWHNKSVLKFSVFAWFSIVGGLKTAYALVKSNIPADLTCNLCHTSSESNAHLFFECCYSFSILNALIPSSRSFLLRPKTLHLLEWINEQNYSQKSVKNIFSSLAALYITFGEKGMKDVLALSITVLLLQPLLSKELFLTKLLSEGMLRALWICFNYACLQVFRDAPYAGYMLLSWAFVIILRVGFSSLAMDNDNAPLTGSTLDGPRATKGLLQLRNLMSDLVIPESRRMRH</sequence>
<protein>
    <recommendedName>
        <fullName evidence="1">Reverse transcriptase zinc-binding domain-containing protein</fullName>
    </recommendedName>
</protein>
<proteinExistence type="predicted"/>
<dbReference type="InterPro" id="IPR026960">
    <property type="entry name" value="RVT-Znf"/>
</dbReference>
<organism evidence="2 3">
    <name type="scientific">Dendrobium thyrsiflorum</name>
    <name type="common">Pinecone-like raceme dendrobium</name>
    <name type="synonym">Orchid</name>
    <dbReference type="NCBI Taxonomy" id="117978"/>
    <lineage>
        <taxon>Eukaryota</taxon>
        <taxon>Viridiplantae</taxon>
        <taxon>Streptophyta</taxon>
        <taxon>Embryophyta</taxon>
        <taxon>Tracheophyta</taxon>
        <taxon>Spermatophyta</taxon>
        <taxon>Magnoliopsida</taxon>
        <taxon>Liliopsida</taxon>
        <taxon>Asparagales</taxon>
        <taxon>Orchidaceae</taxon>
        <taxon>Epidendroideae</taxon>
        <taxon>Malaxideae</taxon>
        <taxon>Dendrobiinae</taxon>
        <taxon>Dendrobium</taxon>
    </lineage>
</organism>
<gene>
    <name evidence="2" type="ORF">M5K25_011108</name>
</gene>
<dbReference type="AlphaFoldDB" id="A0ABD0V2H5"/>